<feature type="transmembrane region" description="Helical" evidence="1">
    <location>
        <begin position="7"/>
        <end position="26"/>
    </location>
</feature>
<gene>
    <name evidence="2" type="ORF">ENU31_04980</name>
</gene>
<keyword evidence="1" id="KW-0472">Membrane</keyword>
<dbReference type="EMBL" id="DTCA01000154">
    <property type="protein sequence ID" value="HGM07742.1"/>
    <property type="molecule type" value="Genomic_DNA"/>
</dbReference>
<feature type="transmembrane region" description="Helical" evidence="1">
    <location>
        <begin position="99"/>
        <end position="121"/>
    </location>
</feature>
<sequence length="556" mass="63843">MQKEEAKLYQVIDSFIVLYTVVSILYLTLDLGTYFISIPLVPIAIFLAYRRFRYLLPISIYVALIFMSIVDHQGIYLSLPLAIATPFLMRTPGAGKRGLLGPSSVTVARYSLVSLFAIFIYPQVSIPIVVVILSTFGYMFYGYVILSKAYAKILTLSDTVPMDRKASISIEVYTPIKSYMIIDHSFGSNAYVVKGRSIIYLEFPAKHIGKNVVDISVYFFDELGFAGRHIAKYSIEYKVIPMVQYIVEAVEKTFLRVQDLERLLSDVEISVYSLDLGAIAVSMSSRKAMDIIREYIHRVRLYPYALKIVERFASVLEELSRMVVRGDDIFRRSRWGEYIGIRYYTAGDSIKHIHWKKSISIGIMIVKEFGSSAYERIYNVAEEGLEPIIITDLYASNVLELDRIAFNLIKLCLDIFKRSPTSKCTVILVVGDIVISLRGRVVDILYRLYRTFKGLSIQTLFNYTSIRKVDEKYVEEILELDKKPRIFSIYVLSNTMYADKLAEVILREGCIPPKPFTAIYSRSLELRYAIAKYILSRYGYIYTPLELVPEVVMRKR</sequence>
<protein>
    <submittedName>
        <fullName evidence="2">DUF58 domain-containing protein</fullName>
    </submittedName>
</protein>
<accession>A0A7C4D2G4</accession>
<evidence type="ECO:0000256" key="1">
    <source>
        <dbReference type="SAM" id="Phobius"/>
    </source>
</evidence>
<reference evidence="2" key="1">
    <citation type="journal article" date="2020" name="mSystems">
        <title>Genome- and Community-Level Interaction Insights into Carbon Utilization and Element Cycling Functions of Hydrothermarchaeota in Hydrothermal Sediment.</title>
        <authorList>
            <person name="Zhou Z."/>
            <person name="Liu Y."/>
            <person name="Xu W."/>
            <person name="Pan J."/>
            <person name="Luo Z.H."/>
            <person name="Li M."/>
        </authorList>
    </citation>
    <scope>NUCLEOTIDE SEQUENCE [LARGE SCALE GENOMIC DNA]</scope>
    <source>
        <strain evidence="2">SpSt-658</strain>
    </source>
</reference>
<keyword evidence="1" id="KW-0812">Transmembrane</keyword>
<comment type="caution">
    <text evidence="2">The sequence shown here is derived from an EMBL/GenBank/DDBJ whole genome shotgun (WGS) entry which is preliminary data.</text>
</comment>
<feature type="transmembrane region" description="Helical" evidence="1">
    <location>
        <begin position="128"/>
        <end position="146"/>
    </location>
</feature>
<keyword evidence="1" id="KW-1133">Transmembrane helix</keyword>
<proteinExistence type="predicted"/>
<dbReference type="AlphaFoldDB" id="A0A7C4D2G4"/>
<evidence type="ECO:0000313" key="2">
    <source>
        <dbReference type="EMBL" id="HGM07742.1"/>
    </source>
</evidence>
<feature type="transmembrane region" description="Helical" evidence="1">
    <location>
        <begin position="61"/>
        <end position="79"/>
    </location>
</feature>
<organism evidence="2">
    <name type="scientific">Ignisphaera aggregans</name>
    <dbReference type="NCBI Taxonomy" id="334771"/>
    <lineage>
        <taxon>Archaea</taxon>
        <taxon>Thermoproteota</taxon>
        <taxon>Thermoprotei</taxon>
        <taxon>Desulfurococcales</taxon>
        <taxon>Desulfurococcaceae</taxon>
        <taxon>Ignisphaera</taxon>
    </lineage>
</organism>
<name>A0A7C4D2G4_9CREN</name>